<dbReference type="CDD" id="cd06561">
    <property type="entry name" value="AlkD_like"/>
    <property type="match status" value="1"/>
</dbReference>
<proteinExistence type="predicted"/>
<dbReference type="OrthoDB" id="9775346at2"/>
<dbReference type="InterPro" id="IPR014825">
    <property type="entry name" value="DNA_alkylation"/>
</dbReference>
<evidence type="ECO:0000313" key="3">
    <source>
        <dbReference type="Proteomes" id="UP000265798"/>
    </source>
</evidence>
<dbReference type="PANTHER" id="PTHR34070:SF1">
    <property type="entry name" value="DNA ALKYLATION REPAIR PROTEIN"/>
    <property type="match status" value="1"/>
</dbReference>
<evidence type="ECO:0000313" key="2">
    <source>
        <dbReference type="EMBL" id="RHX86942.1"/>
    </source>
</evidence>
<protein>
    <submittedName>
        <fullName evidence="2">DNA alkylation repair protein</fullName>
    </submittedName>
</protein>
<dbReference type="RefSeq" id="WP_118969961.1">
    <property type="nucleotide sequence ID" value="NZ_QHCT01000006.1"/>
</dbReference>
<evidence type="ECO:0000256" key="1">
    <source>
        <dbReference type="SAM" id="MobiDB-lite"/>
    </source>
</evidence>
<name>A0A396YUM9_9LEPT</name>
<dbReference type="InterPro" id="IPR016024">
    <property type="entry name" value="ARM-type_fold"/>
</dbReference>
<feature type="compositionally biased region" description="Basic and acidic residues" evidence="1">
    <location>
        <begin position="262"/>
        <end position="275"/>
    </location>
</feature>
<sequence length="275" mass="32245">MKDLPVIPKAESVQRALQELGDPVKADFLSGYFKTGPGDYAEGDIFLGITVPIQRKIAKRYEGLPLKEIEILLRSPIHEERLTSLFILCDQFEKAEEKERKQLHQFYVKNLKYVNNWDLVDLSARILIGEYLIDKNRSLLYQLVESKNLWERRVSILSTYAFIRRNDFKEILKIAQILLKDKEDLIHKAVGWMLREVGNRDKKAEIDFLDRYASIMPRTMLRYAIEKFPETLKKKYRNAGKKSEPTPRKKVAKTKSRSSKIKSKEKQKDTLPSKR</sequence>
<dbReference type="Gene3D" id="1.25.10.90">
    <property type="match status" value="1"/>
</dbReference>
<reference evidence="3" key="1">
    <citation type="submission" date="2018-05" db="EMBL/GenBank/DDBJ databases">
        <title>Leptospira yasudae sp. nov. and Leptospira stimsonii sp. nov., two pathogenic species of the genus Leptospira isolated from environmental sources.</title>
        <authorList>
            <person name="Casanovas-Massana A."/>
            <person name="Hamond C."/>
            <person name="Santos L.A."/>
            <person name="Hacker K.P."/>
            <person name="Balassiano I."/>
            <person name="Medeiros M.A."/>
            <person name="Reis M.G."/>
            <person name="Ko A.I."/>
            <person name="Wunder E.A."/>
        </authorList>
    </citation>
    <scope>NUCLEOTIDE SEQUENCE [LARGE SCALE GENOMIC DNA]</scope>
    <source>
        <strain evidence="3">Yale</strain>
    </source>
</reference>
<accession>A0A396YUM9</accession>
<dbReference type="Pfam" id="PF08713">
    <property type="entry name" value="DNA_alkylation"/>
    <property type="match status" value="1"/>
</dbReference>
<dbReference type="AlphaFoldDB" id="A0A396YUM9"/>
<comment type="caution">
    <text evidence="2">The sequence shown here is derived from an EMBL/GenBank/DDBJ whole genome shotgun (WGS) entry which is preliminary data.</text>
</comment>
<organism evidence="2 3">
    <name type="scientific">Leptospira stimsonii</name>
    <dbReference type="NCBI Taxonomy" id="2202203"/>
    <lineage>
        <taxon>Bacteria</taxon>
        <taxon>Pseudomonadati</taxon>
        <taxon>Spirochaetota</taxon>
        <taxon>Spirochaetia</taxon>
        <taxon>Leptospirales</taxon>
        <taxon>Leptospiraceae</taxon>
        <taxon>Leptospira</taxon>
    </lineage>
</organism>
<dbReference type="Proteomes" id="UP000265798">
    <property type="component" value="Unassembled WGS sequence"/>
</dbReference>
<dbReference type="PANTHER" id="PTHR34070">
    <property type="entry name" value="ARMADILLO-TYPE FOLD"/>
    <property type="match status" value="1"/>
</dbReference>
<feature type="region of interest" description="Disordered" evidence="1">
    <location>
        <begin position="236"/>
        <end position="275"/>
    </location>
</feature>
<gene>
    <name evidence="2" type="ORF">DLM75_18335</name>
</gene>
<dbReference type="SUPFAM" id="SSF48371">
    <property type="entry name" value="ARM repeat"/>
    <property type="match status" value="1"/>
</dbReference>
<dbReference type="EMBL" id="QHCT01000006">
    <property type="protein sequence ID" value="RHX86942.1"/>
    <property type="molecule type" value="Genomic_DNA"/>
</dbReference>
<feature type="compositionally biased region" description="Basic residues" evidence="1">
    <location>
        <begin position="248"/>
        <end position="261"/>
    </location>
</feature>